<evidence type="ECO:0000256" key="1">
    <source>
        <dbReference type="SAM" id="MobiDB-lite"/>
    </source>
</evidence>
<sequence>MVPSKSLIASFISVIFSSTIKADPACYDSDITCPKATIQAPWNDLCTGAVLRIDYTKIYPQNISISNVFSGNRCSDYGEGISGYVFGAFIQSIQTTCTPLNQCGAMNSSFPTGSNSQILNFVCTGAGCIDENVGGNVGIVASTSGSDVAPDNSAIVVSPGTSEVVAPIPTAEAVPVPSSSAIDTSSAVPSPPSSAVPSPRHHRRRGLHYSLDAQHADRLRWQDRGVGSRYSYLHASCCLVGVYEYAEGGGG</sequence>
<accession>A0A6A6QQI7</accession>
<reference evidence="3" key="1">
    <citation type="journal article" date="2020" name="Stud. Mycol.">
        <title>101 Dothideomycetes genomes: a test case for predicting lifestyles and emergence of pathogens.</title>
        <authorList>
            <person name="Haridas S."/>
            <person name="Albert R."/>
            <person name="Binder M."/>
            <person name="Bloem J."/>
            <person name="Labutti K."/>
            <person name="Salamov A."/>
            <person name="Andreopoulos B."/>
            <person name="Baker S."/>
            <person name="Barry K."/>
            <person name="Bills G."/>
            <person name="Bluhm B."/>
            <person name="Cannon C."/>
            <person name="Castanera R."/>
            <person name="Culley D."/>
            <person name="Daum C."/>
            <person name="Ezra D."/>
            <person name="Gonzalez J."/>
            <person name="Henrissat B."/>
            <person name="Kuo A."/>
            <person name="Liang C."/>
            <person name="Lipzen A."/>
            <person name="Lutzoni F."/>
            <person name="Magnuson J."/>
            <person name="Mondo S."/>
            <person name="Nolan M."/>
            <person name="Ohm R."/>
            <person name="Pangilinan J."/>
            <person name="Park H.-J."/>
            <person name="Ramirez L."/>
            <person name="Alfaro M."/>
            <person name="Sun H."/>
            <person name="Tritt A."/>
            <person name="Yoshinaga Y."/>
            <person name="Zwiers L.-H."/>
            <person name="Turgeon B."/>
            <person name="Goodwin S."/>
            <person name="Spatafora J."/>
            <person name="Crous P."/>
            <person name="Grigoriev I."/>
        </authorList>
    </citation>
    <scope>NUCLEOTIDE SEQUENCE</scope>
    <source>
        <strain evidence="3">CBS 269.34</strain>
    </source>
</reference>
<dbReference type="AlphaFoldDB" id="A0A6A6QQI7"/>
<feature type="signal peptide" evidence="2">
    <location>
        <begin position="1"/>
        <end position="22"/>
    </location>
</feature>
<keyword evidence="4" id="KW-1185">Reference proteome</keyword>
<evidence type="ECO:0000313" key="3">
    <source>
        <dbReference type="EMBL" id="KAF2494661.1"/>
    </source>
</evidence>
<evidence type="ECO:0000256" key="2">
    <source>
        <dbReference type="SAM" id="SignalP"/>
    </source>
</evidence>
<feature type="region of interest" description="Disordered" evidence="1">
    <location>
        <begin position="175"/>
        <end position="204"/>
    </location>
</feature>
<keyword evidence="2" id="KW-0732">Signal</keyword>
<organism evidence="3 4">
    <name type="scientific">Lophium mytilinum</name>
    <dbReference type="NCBI Taxonomy" id="390894"/>
    <lineage>
        <taxon>Eukaryota</taxon>
        <taxon>Fungi</taxon>
        <taxon>Dikarya</taxon>
        <taxon>Ascomycota</taxon>
        <taxon>Pezizomycotina</taxon>
        <taxon>Dothideomycetes</taxon>
        <taxon>Pleosporomycetidae</taxon>
        <taxon>Mytilinidiales</taxon>
        <taxon>Mytilinidiaceae</taxon>
        <taxon>Lophium</taxon>
    </lineage>
</organism>
<gene>
    <name evidence="3" type="ORF">BU16DRAFT_44901</name>
</gene>
<dbReference type="EMBL" id="MU004190">
    <property type="protein sequence ID" value="KAF2494661.1"/>
    <property type="molecule type" value="Genomic_DNA"/>
</dbReference>
<evidence type="ECO:0000313" key="4">
    <source>
        <dbReference type="Proteomes" id="UP000799750"/>
    </source>
</evidence>
<protein>
    <submittedName>
        <fullName evidence="3">Uncharacterized protein</fullName>
    </submittedName>
</protein>
<feature type="chain" id="PRO_5025514593" evidence="2">
    <location>
        <begin position="23"/>
        <end position="251"/>
    </location>
</feature>
<name>A0A6A6QQI7_9PEZI</name>
<dbReference type="Proteomes" id="UP000799750">
    <property type="component" value="Unassembled WGS sequence"/>
</dbReference>
<proteinExistence type="predicted"/>